<comment type="subunit">
    <text evidence="10">Transcription repression requires formation of a complex with a corepressor protein of the Groucho/TLE family.</text>
</comment>
<evidence type="ECO:0000313" key="16">
    <source>
        <dbReference type="EMBL" id="KAK9515550.1"/>
    </source>
</evidence>
<reference evidence="16 17" key="1">
    <citation type="journal article" date="2024" name="Genome Biol. Evol.">
        <title>Chromosome-level genome assembly of the viviparous eelpout Zoarces viviparus.</title>
        <authorList>
            <person name="Fuhrmann N."/>
            <person name="Brasseur M.V."/>
            <person name="Bakowski C.E."/>
            <person name="Podsiadlowski L."/>
            <person name="Prost S."/>
            <person name="Krehenwinkel H."/>
            <person name="Mayer C."/>
        </authorList>
    </citation>
    <scope>NUCLEOTIDE SEQUENCE [LARGE SCALE GENOMIC DNA]</scope>
    <source>
        <strain evidence="16">NO-MEL_2022_Ind0_liver</strain>
    </source>
</reference>
<keyword evidence="4" id="KW-0221">Differentiation</keyword>
<evidence type="ECO:0000256" key="5">
    <source>
        <dbReference type="ARBA" id="ARBA00022902"/>
    </source>
</evidence>
<evidence type="ECO:0000259" key="14">
    <source>
        <dbReference type="PROSITE" id="PS50888"/>
    </source>
</evidence>
<evidence type="ECO:0000256" key="4">
    <source>
        <dbReference type="ARBA" id="ARBA00022782"/>
    </source>
</evidence>
<dbReference type="CDD" id="cd11461">
    <property type="entry name" value="bHLH-O_HES5"/>
    <property type="match status" value="1"/>
</dbReference>
<evidence type="ECO:0000256" key="8">
    <source>
        <dbReference type="ARBA" id="ARBA00023163"/>
    </source>
</evidence>
<feature type="domain" description="Orange" evidence="15">
    <location>
        <begin position="130"/>
        <end position="160"/>
    </location>
</feature>
<dbReference type="InterPro" id="IPR050370">
    <property type="entry name" value="HES_HEY"/>
</dbReference>
<dbReference type="GO" id="GO:0006355">
    <property type="term" value="P:regulation of DNA-templated transcription"/>
    <property type="evidence" value="ECO:0007669"/>
    <property type="project" value="InterPro"/>
</dbReference>
<dbReference type="InterPro" id="IPR011598">
    <property type="entry name" value="bHLH_dom"/>
</dbReference>
<comment type="function">
    <text evidence="11">Transcriptional repressor of genes that require a bHLH protein for their transcription. Plays an important role as neurogenesis negative regulator.</text>
</comment>
<gene>
    <name evidence="16" type="ORF">VZT92_026186</name>
</gene>
<dbReference type="PROSITE" id="PS51054">
    <property type="entry name" value="ORANGE"/>
    <property type="match status" value="1"/>
</dbReference>
<dbReference type="GO" id="GO:0007399">
    <property type="term" value="P:nervous system development"/>
    <property type="evidence" value="ECO:0007669"/>
    <property type="project" value="UniProtKB-KW"/>
</dbReference>
<dbReference type="GO" id="GO:0030154">
    <property type="term" value="P:cell differentiation"/>
    <property type="evidence" value="ECO:0007669"/>
    <property type="project" value="UniProtKB-KW"/>
</dbReference>
<sequence length="200" mass="22444">MEIWVYKYRAEAEEKAAHIQLALRSEQERSDSTAMAPTVFGQASYPKEHLAPAHKLRKPLVEKLRRDRINTCIEQLKSLLGPEFIRQQPDSKQEKADILEMAVCYLRGWQHQKQQQKAGVTSGRMAGGGDGYSRCVQEAVSFLSHCEVQTQAHRRLLSHFQGLQASSHTPCTLSPPASPLHQISSGKGVSQASSALWRPW</sequence>
<dbReference type="GO" id="GO:0003677">
    <property type="term" value="F:DNA binding"/>
    <property type="evidence" value="ECO:0007669"/>
    <property type="project" value="UniProtKB-KW"/>
</dbReference>
<dbReference type="Gene3D" id="4.10.280.10">
    <property type="entry name" value="Helix-loop-helix DNA-binding domain"/>
    <property type="match status" value="1"/>
</dbReference>
<dbReference type="GO" id="GO:0045596">
    <property type="term" value="P:negative regulation of cell differentiation"/>
    <property type="evidence" value="ECO:0007669"/>
    <property type="project" value="UniProtKB-ARBA"/>
</dbReference>
<keyword evidence="7" id="KW-0238">DNA-binding</keyword>
<dbReference type="InterPro" id="IPR036638">
    <property type="entry name" value="HLH_DNA-bd_sf"/>
</dbReference>
<evidence type="ECO:0000256" key="6">
    <source>
        <dbReference type="ARBA" id="ARBA00023015"/>
    </source>
</evidence>
<organism evidence="16 17">
    <name type="scientific">Zoarces viviparus</name>
    <name type="common">Viviparous eelpout</name>
    <name type="synonym">Blennius viviparus</name>
    <dbReference type="NCBI Taxonomy" id="48416"/>
    <lineage>
        <taxon>Eukaryota</taxon>
        <taxon>Metazoa</taxon>
        <taxon>Chordata</taxon>
        <taxon>Craniata</taxon>
        <taxon>Vertebrata</taxon>
        <taxon>Euteleostomi</taxon>
        <taxon>Actinopterygii</taxon>
        <taxon>Neopterygii</taxon>
        <taxon>Teleostei</taxon>
        <taxon>Neoteleostei</taxon>
        <taxon>Acanthomorphata</taxon>
        <taxon>Eupercaria</taxon>
        <taxon>Perciformes</taxon>
        <taxon>Cottioidei</taxon>
        <taxon>Zoarcales</taxon>
        <taxon>Zoarcidae</taxon>
        <taxon>Zoarcinae</taxon>
        <taxon>Zoarces</taxon>
    </lineage>
</organism>
<evidence type="ECO:0000313" key="17">
    <source>
        <dbReference type="Proteomes" id="UP001488805"/>
    </source>
</evidence>
<keyword evidence="3" id="KW-0678">Repressor</keyword>
<evidence type="ECO:0000256" key="12">
    <source>
        <dbReference type="ARBA" id="ARBA00072975"/>
    </source>
</evidence>
<evidence type="ECO:0000259" key="15">
    <source>
        <dbReference type="PROSITE" id="PS51054"/>
    </source>
</evidence>
<keyword evidence="6" id="KW-0805">Transcription regulation</keyword>
<protein>
    <recommendedName>
        <fullName evidence="12">Transcription factor HES-5</fullName>
    </recommendedName>
    <alternativeName>
        <fullName evidence="13">Hairy and enhancer of split 5</fullName>
    </alternativeName>
</protein>
<dbReference type="AlphaFoldDB" id="A0AAW1E1A1"/>
<dbReference type="GO" id="GO:0005634">
    <property type="term" value="C:nucleus"/>
    <property type="evidence" value="ECO:0007669"/>
    <property type="project" value="UniProtKB-SubCell"/>
</dbReference>
<evidence type="ECO:0000256" key="13">
    <source>
        <dbReference type="ARBA" id="ARBA00081413"/>
    </source>
</evidence>
<dbReference type="Proteomes" id="UP001488805">
    <property type="component" value="Unassembled WGS sequence"/>
</dbReference>
<evidence type="ECO:0000256" key="10">
    <source>
        <dbReference type="ARBA" id="ARBA00023791"/>
    </source>
</evidence>
<evidence type="ECO:0000256" key="3">
    <source>
        <dbReference type="ARBA" id="ARBA00022491"/>
    </source>
</evidence>
<keyword evidence="2" id="KW-0217">Developmental protein</keyword>
<proteinExistence type="predicted"/>
<evidence type="ECO:0000256" key="2">
    <source>
        <dbReference type="ARBA" id="ARBA00022473"/>
    </source>
</evidence>
<dbReference type="EMBL" id="JBCEZU010000586">
    <property type="protein sequence ID" value="KAK9515550.1"/>
    <property type="molecule type" value="Genomic_DNA"/>
</dbReference>
<dbReference type="GO" id="GO:0048513">
    <property type="term" value="P:animal organ development"/>
    <property type="evidence" value="ECO:0007669"/>
    <property type="project" value="UniProtKB-ARBA"/>
</dbReference>
<evidence type="ECO:0000256" key="7">
    <source>
        <dbReference type="ARBA" id="ARBA00023125"/>
    </source>
</evidence>
<comment type="caution">
    <text evidence="16">The sequence shown here is derived from an EMBL/GenBank/DDBJ whole genome shotgun (WGS) entry which is preliminary data.</text>
</comment>
<dbReference type="SUPFAM" id="SSF47459">
    <property type="entry name" value="HLH, helix-loop-helix DNA-binding domain"/>
    <property type="match status" value="1"/>
</dbReference>
<dbReference type="FunFam" id="4.10.280.10:FF:000033">
    <property type="entry name" value="Transcription factor HES-5"/>
    <property type="match status" value="1"/>
</dbReference>
<dbReference type="PROSITE" id="PS50888">
    <property type="entry name" value="BHLH"/>
    <property type="match status" value="1"/>
</dbReference>
<evidence type="ECO:0000256" key="11">
    <source>
        <dbReference type="ARBA" id="ARBA00060201"/>
    </source>
</evidence>
<keyword evidence="8" id="KW-0804">Transcription</keyword>
<comment type="subcellular location">
    <subcellularLocation>
        <location evidence="1">Nucleus</location>
    </subcellularLocation>
</comment>
<dbReference type="GO" id="GO:0046983">
    <property type="term" value="F:protein dimerization activity"/>
    <property type="evidence" value="ECO:0007669"/>
    <property type="project" value="InterPro"/>
</dbReference>
<dbReference type="PANTHER" id="PTHR10985">
    <property type="entry name" value="BASIC HELIX-LOOP-HELIX TRANSCRIPTION FACTOR, HES-RELATED"/>
    <property type="match status" value="1"/>
</dbReference>
<accession>A0AAW1E1A1</accession>
<dbReference type="Pfam" id="PF00010">
    <property type="entry name" value="HLH"/>
    <property type="match status" value="1"/>
</dbReference>
<dbReference type="InterPro" id="IPR003650">
    <property type="entry name" value="Orange_dom"/>
</dbReference>
<name>A0AAW1E1A1_ZOAVI</name>
<keyword evidence="17" id="KW-1185">Reference proteome</keyword>
<keyword evidence="5" id="KW-0524">Neurogenesis</keyword>
<dbReference type="SMART" id="SM00353">
    <property type="entry name" value="HLH"/>
    <property type="match status" value="1"/>
</dbReference>
<dbReference type="GO" id="GO:0097150">
    <property type="term" value="P:neuronal stem cell population maintenance"/>
    <property type="evidence" value="ECO:0007669"/>
    <property type="project" value="UniProtKB-ARBA"/>
</dbReference>
<evidence type="ECO:0000256" key="9">
    <source>
        <dbReference type="ARBA" id="ARBA00023242"/>
    </source>
</evidence>
<feature type="domain" description="BHLH" evidence="14">
    <location>
        <begin position="53"/>
        <end position="109"/>
    </location>
</feature>
<keyword evidence="9" id="KW-0539">Nucleus</keyword>
<evidence type="ECO:0000256" key="1">
    <source>
        <dbReference type="ARBA" id="ARBA00004123"/>
    </source>
</evidence>